<reference evidence="2 3" key="1">
    <citation type="submission" date="2020-04" db="EMBL/GenBank/DDBJ databases">
        <authorList>
            <person name="De Canck E."/>
        </authorList>
    </citation>
    <scope>NUCLEOTIDE SEQUENCE [LARGE SCALE GENOMIC DNA]</scope>
    <source>
        <strain evidence="2 3">LMG 3431</strain>
    </source>
</reference>
<accession>A0A6S6YSQ1</accession>
<protein>
    <recommendedName>
        <fullName evidence="4">Tripartite tricarboxylate transporter substrate binding protein</fullName>
    </recommendedName>
</protein>
<evidence type="ECO:0000256" key="1">
    <source>
        <dbReference type="ARBA" id="ARBA00006987"/>
    </source>
</evidence>
<evidence type="ECO:0000313" key="2">
    <source>
        <dbReference type="EMBL" id="CAB3641275.1"/>
    </source>
</evidence>
<dbReference type="Pfam" id="PF03401">
    <property type="entry name" value="TctC"/>
    <property type="match status" value="1"/>
</dbReference>
<dbReference type="Gene3D" id="3.40.190.150">
    <property type="entry name" value="Bordetella uptake gene, domain 1"/>
    <property type="match status" value="1"/>
</dbReference>
<evidence type="ECO:0000313" key="3">
    <source>
        <dbReference type="Proteomes" id="UP000494108"/>
    </source>
</evidence>
<gene>
    <name evidence="2" type="ORF">LMG3431_02119</name>
</gene>
<dbReference type="CDD" id="cd07012">
    <property type="entry name" value="PBP2_Bug_TTT"/>
    <property type="match status" value="1"/>
</dbReference>
<dbReference type="SUPFAM" id="SSF53850">
    <property type="entry name" value="Periplasmic binding protein-like II"/>
    <property type="match status" value="1"/>
</dbReference>
<organism evidence="2 3">
    <name type="scientific">Achromobacter pestifer</name>
    <dbReference type="NCBI Taxonomy" id="1353889"/>
    <lineage>
        <taxon>Bacteria</taxon>
        <taxon>Pseudomonadati</taxon>
        <taxon>Pseudomonadota</taxon>
        <taxon>Betaproteobacteria</taxon>
        <taxon>Burkholderiales</taxon>
        <taxon>Alcaligenaceae</taxon>
        <taxon>Achromobacter</taxon>
    </lineage>
</organism>
<dbReference type="Gene3D" id="3.40.190.10">
    <property type="entry name" value="Periplasmic binding protein-like II"/>
    <property type="match status" value="1"/>
</dbReference>
<dbReference type="PANTHER" id="PTHR42928">
    <property type="entry name" value="TRICARBOXYLATE-BINDING PROTEIN"/>
    <property type="match status" value="1"/>
</dbReference>
<dbReference type="EMBL" id="CADIJX010000002">
    <property type="protein sequence ID" value="CAB3641275.1"/>
    <property type="molecule type" value="Genomic_DNA"/>
</dbReference>
<dbReference type="PANTHER" id="PTHR42928:SF5">
    <property type="entry name" value="BLR1237 PROTEIN"/>
    <property type="match status" value="1"/>
</dbReference>
<evidence type="ECO:0008006" key="4">
    <source>
        <dbReference type="Google" id="ProtNLM"/>
    </source>
</evidence>
<keyword evidence="3" id="KW-1185">Reference proteome</keyword>
<dbReference type="Proteomes" id="UP000494108">
    <property type="component" value="Unassembled WGS sequence"/>
</dbReference>
<sequence length="335" mass="35915">MTAYSPRLSRRQWFQQTACGLAALNLPQAVFAQDAWPSRPVKIVVPYNAGGATDIVARLVAERLSAAVGQPVLVENRGGASGIMGTDAVAKAPPDGYALTVSLSSSLLLNQFLYKNLPYDTSRDLILISQIAMAPVTLTVHPSVPARNGPELLDYVRRNPGKLAYGSWGVGSYAHLGGAYLSETQNGDMTHIAYKGESPMLQDLIGGRIQMAFASALGAKPYIDNGRLALIGVTGKQRMQVLPDAPTLAEQGLEDDAYRVVGWVALAAPIQTPQPVVARLAGLMQAMTRTQDMQERLSAMGFIALGNTPEAFASNYRGEYAVWQELVRKSGAQLD</sequence>
<comment type="similarity">
    <text evidence="1">Belongs to the UPF0065 (bug) family.</text>
</comment>
<dbReference type="InterPro" id="IPR005064">
    <property type="entry name" value="BUG"/>
</dbReference>
<dbReference type="AlphaFoldDB" id="A0A6S6YSQ1"/>
<proteinExistence type="inferred from homology"/>
<name>A0A6S6YSQ1_9BURK</name>
<dbReference type="InterPro" id="IPR042100">
    <property type="entry name" value="Bug_dom1"/>
</dbReference>
<dbReference type="PIRSF" id="PIRSF017082">
    <property type="entry name" value="YflP"/>
    <property type="match status" value="1"/>
</dbReference>
<dbReference type="RefSeq" id="WP_175174411.1">
    <property type="nucleotide sequence ID" value="NZ_CADIJX010000002.1"/>
</dbReference>